<evidence type="ECO:0000313" key="2">
    <source>
        <dbReference type="EMBL" id="GAA2237855.1"/>
    </source>
</evidence>
<dbReference type="EMBL" id="BAAAQY010000006">
    <property type="protein sequence ID" value="GAA2237855.1"/>
    <property type="molecule type" value="Genomic_DNA"/>
</dbReference>
<keyword evidence="3" id="KW-1185">Reference proteome</keyword>
<feature type="compositionally biased region" description="Low complexity" evidence="1">
    <location>
        <begin position="464"/>
        <end position="478"/>
    </location>
</feature>
<reference evidence="2 3" key="1">
    <citation type="journal article" date="2019" name="Int. J. Syst. Evol. Microbiol.">
        <title>The Global Catalogue of Microorganisms (GCM) 10K type strain sequencing project: providing services to taxonomists for standard genome sequencing and annotation.</title>
        <authorList>
            <consortium name="The Broad Institute Genomics Platform"/>
            <consortium name="The Broad Institute Genome Sequencing Center for Infectious Disease"/>
            <person name="Wu L."/>
            <person name="Ma J."/>
        </authorList>
    </citation>
    <scope>NUCLEOTIDE SEQUENCE [LARGE SCALE GENOMIC DNA]</scope>
    <source>
        <strain evidence="2 3">JCM 16117</strain>
    </source>
</reference>
<comment type="caution">
    <text evidence="2">The sequence shown here is derived from an EMBL/GenBank/DDBJ whole genome shotgun (WGS) entry which is preliminary data.</text>
</comment>
<evidence type="ECO:0000256" key="1">
    <source>
        <dbReference type="SAM" id="MobiDB-lite"/>
    </source>
</evidence>
<name>A0ABN3DNY1_9MICO</name>
<feature type="region of interest" description="Disordered" evidence="1">
    <location>
        <begin position="452"/>
        <end position="505"/>
    </location>
</feature>
<dbReference type="Proteomes" id="UP001500929">
    <property type="component" value="Unassembled WGS sequence"/>
</dbReference>
<sequence length="505" mass="51160">MTRGASAQYTLRQSTCTAASLSELETVVTDRPTPHQPAAPSAVDDQPRIPRRLLFATAAAGAAATAVAVTSAPTAAEAAPGTSPWLMGGNSGTTTNNFLGPTTSGQPLIFKTRANSSATVSEKMRISPQGRLGLGVTAPAARVDAVSSSTGVLGTCSASDGSGRGVVGRAPGGYGVEGISTNNMGVHGKGSFAGVHAEGGTYGVLATADSGGYAGYFSSGTYGVLAYASSIGLFGSAQIGVQGTSNSNSGTGVKGEGGQNAVLGTNGSQAGVRGESNYVGVWGEGTQWGVYGRARGTTGQNYGVFGQSNSPDGYAIYAAGRMHVNGTLSKSAGSFKIDHPQDPQNKWLSHSFVESPDMMNVYNGNVTTDAKGKATVTLPGYFEALNRDFRYQLTVLGAVFAQAIVSREIAKGSFEISTDKPGVKVSWQVTGIRQDSYATANPIVVEQDKTAAEKGTTVSNARGTAAAAPFAPPTGDAPAPGPDMSAVPKPAPSVLPRKTSATALP</sequence>
<dbReference type="InterPro" id="IPR006311">
    <property type="entry name" value="TAT_signal"/>
</dbReference>
<evidence type="ECO:0000313" key="3">
    <source>
        <dbReference type="Proteomes" id="UP001500929"/>
    </source>
</evidence>
<feature type="region of interest" description="Disordered" evidence="1">
    <location>
        <begin position="245"/>
        <end position="267"/>
    </location>
</feature>
<accession>A0ABN3DNY1</accession>
<gene>
    <name evidence="2" type="ORF">GCM10009851_23670</name>
</gene>
<organism evidence="2 3">
    <name type="scientific">Herbiconiux moechotypicola</name>
    <dbReference type="NCBI Taxonomy" id="637393"/>
    <lineage>
        <taxon>Bacteria</taxon>
        <taxon>Bacillati</taxon>
        <taxon>Actinomycetota</taxon>
        <taxon>Actinomycetes</taxon>
        <taxon>Micrococcales</taxon>
        <taxon>Microbacteriaceae</taxon>
        <taxon>Herbiconiux</taxon>
    </lineage>
</organism>
<dbReference type="PROSITE" id="PS51318">
    <property type="entry name" value="TAT"/>
    <property type="match status" value="1"/>
</dbReference>
<protein>
    <submittedName>
        <fullName evidence="2">Uncharacterized protein</fullName>
    </submittedName>
</protein>
<proteinExistence type="predicted"/>